<name>A0A839RI96_9ACTN</name>
<comment type="caution">
    <text evidence="2">The sequence shown here is derived from an EMBL/GenBank/DDBJ whole genome shotgun (WGS) entry which is preliminary data.</text>
</comment>
<organism evidence="2 3">
    <name type="scientific">Hoyosella altamirensis</name>
    <dbReference type="NCBI Taxonomy" id="616997"/>
    <lineage>
        <taxon>Bacteria</taxon>
        <taxon>Bacillati</taxon>
        <taxon>Actinomycetota</taxon>
        <taxon>Actinomycetes</taxon>
        <taxon>Mycobacteriales</taxon>
        <taxon>Hoyosellaceae</taxon>
        <taxon>Hoyosella</taxon>
    </lineage>
</organism>
<feature type="chain" id="PRO_5038656749" evidence="1">
    <location>
        <begin position="25"/>
        <end position="148"/>
    </location>
</feature>
<protein>
    <submittedName>
        <fullName evidence="2">Uncharacterized protein</fullName>
    </submittedName>
</protein>
<dbReference type="RefSeq" id="WP_064439641.1">
    <property type="nucleotide sequence ID" value="NZ_BDDI01000005.1"/>
</dbReference>
<keyword evidence="3" id="KW-1185">Reference proteome</keyword>
<proteinExistence type="predicted"/>
<evidence type="ECO:0000313" key="3">
    <source>
        <dbReference type="Proteomes" id="UP000567922"/>
    </source>
</evidence>
<keyword evidence="1" id="KW-0732">Signal</keyword>
<sequence>MSIGARIGAIGVVAAAAMSVSAVTAVPAAAQAEGNLEVDGSTVTFTFHNGTSEPASCFAALQYFGLPLTQIGLPPVTLVGPSESGTLEVEVPLPGIYRHVSACLVGDEYPSDPEKLREHLVIPLVTNTEQTIFGDAGYIVVDSGHLMP</sequence>
<gene>
    <name evidence="2" type="ORF">FHU29_000392</name>
</gene>
<accession>A0A839RI96</accession>
<dbReference type="Proteomes" id="UP000567922">
    <property type="component" value="Unassembled WGS sequence"/>
</dbReference>
<evidence type="ECO:0000256" key="1">
    <source>
        <dbReference type="SAM" id="SignalP"/>
    </source>
</evidence>
<feature type="signal peptide" evidence="1">
    <location>
        <begin position="1"/>
        <end position="24"/>
    </location>
</feature>
<reference evidence="2 3" key="1">
    <citation type="submission" date="2020-08" db="EMBL/GenBank/DDBJ databases">
        <title>Sequencing the genomes of 1000 actinobacteria strains.</title>
        <authorList>
            <person name="Klenk H.-P."/>
        </authorList>
    </citation>
    <scope>NUCLEOTIDE SEQUENCE [LARGE SCALE GENOMIC DNA]</scope>
    <source>
        <strain evidence="2 3">DSM 45258</strain>
    </source>
</reference>
<evidence type="ECO:0000313" key="2">
    <source>
        <dbReference type="EMBL" id="MBB3035958.1"/>
    </source>
</evidence>
<dbReference type="AlphaFoldDB" id="A0A839RI96"/>
<dbReference type="EMBL" id="JACHWS010000001">
    <property type="protein sequence ID" value="MBB3035958.1"/>
    <property type="molecule type" value="Genomic_DNA"/>
</dbReference>